<feature type="domain" description="Aminotransferase class I/classII large" evidence="3">
    <location>
        <begin position="70"/>
        <end position="409"/>
    </location>
</feature>
<dbReference type="GO" id="GO:0006520">
    <property type="term" value="P:amino acid metabolic process"/>
    <property type="evidence" value="ECO:0007669"/>
    <property type="project" value="TreeGrafter"/>
</dbReference>
<dbReference type="PRINTS" id="PR00753">
    <property type="entry name" value="ACCSYNTHASE"/>
</dbReference>
<evidence type="ECO:0000259" key="3">
    <source>
        <dbReference type="Pfam" id="PF00155"/>
    </source>
</evidence>
<organism evidence="4 5">
    <name type="scientific">Colletotrichum trifolii</name>
    <dbReference type="NCBI Taxonomy" id="5466"/>
    <lineage>
        <taxon>Eukaryota</taxon>
        <taxon>Fungi</taxon>
        <taxon>Dikarya</taxon>
        <taxon>Ascomycota</taxon>
        <taxon>Pezizomycotina</taxon>
        <taxon>Sordariomycetes</taxon>
        <taxon>Hypocreomycetidae</taxon>
        <taxon>Glomerellales</taxon>
        <taxon>Glomerellaceae</taxon>
        <taxon>Colletotrichum</taxon>
        <taxon>Colletotrichum orbiculare species complex</taxon>
    </lineage>
</organism>
<dbReference type="InterPro" id="IPR050478">
    <property type="entry name" value="Ethylene_sulfur-biosynth"/>
</dbReference>
<feature type="region of interest" description="Disordered" evidence="2">
    <location>
        <begin position="1"/>
        <end position="21"/>
    </location>
</feature>
<name>A0A4R8QL18_COLTR</name>
<keyword evidence="1" id="KW-0663">Pyridoxal phosphate</keyword>
<dbReference type="SUPFAM" id="SSF53383">
    <property type="entry name" value="PLP-dependent transferases"/>
    <property type="match status" value="1"/>
</dbReference>
<dbReference type="PANTHER" id="PTHR43795">
    <property type="entry name" value="BIFUNCTIONAL ASPARTATE AMINOTRANSFERASE AND GLUTAMATE/ASPARTATE-PREPHENATE AMINOTRANSFERASE-RELATED"/>
    <property type="match status" value="1"/>
</dbReference>
<dbReference type="InterPro" id="IPR015424">
    <property type="entry name" value="PyrdxlP-dep_Trfase"/>
</dbReference>
<dbReference type="Proteomes" id="UP000295703">
    <property type="component" value="Unassembled WGS sequence"/>
</dbReference>
<protein>
    <submittedName>
        <fullName evidence="4">1-aminocyclopropane-1-carboxylate synthase-like protein 1</fullName>
    </submittedName>
</protein>
<dbReference type="InterPro" id="IPR015422">
    <property type="entry name" value="PyrdxlP-dep_Trfase_small"/>
</dbReference>
<keyword evidence="5" id="KW-1185">Reference proteome</keyword>
<dbReference type="InterPro" id="IPR015421">
    <property type="entry name" value="PyrdxlP-dep_Trfase_major"/>
</dbReference>
<dbReference type="STRING" id="5466.A0A4R8QL18"/>
<evidence type="ECO:0000256" key="1">
    <source>
        <dbReference type="ARBA" id="ARBA00022898"/>
    </source>
</evidence>
<accession>A0A4R8QL18</accession>
<dbReference type="Pfam" id="PF00155">
    <property type="entry name" value="Aminotran_1_2"/>
    <property type="match status" value="1"/>
</dbReference>
<gene>
    <name evidence="4" type="primary">ACCS</name>
    <name evidence="4" type="ORF">CTRI78_v010751</name>
</gene>
<evidence type="ECO:0000256" key="2">
    <source>
        <dbReference type="SAM" id="MobiDB-lite"/>
    </source>
</evidence>
<dbReference type="EMBL" id="RYZW01000191">
    <property type="protein sequence ID" value="TDZ38860.1"/>
    <property type="molecule type" value="Genomic_DNA"/>
</dbReference>
<feature type="compositionally biased region" description="Polar residues" evidence="2">
    <location>
        <begin position="1"/>
        <end position="14"/>
    </location>
</feature>
<evidence type="ECO:0000313" key="5">
    <source>
        <dbReference type="Proteomes" id="UP000295703"/>
    </source>
</evidence>
<evidence type="ECO:0000313" key="4">
    <source>
        <dbReference type="EMBL" id="TDZ38860.1"/>
    </source>
</evidence>
<dbReference type="GO" id="GO:0008483">
    <property type="term" value="F:transaminase activity"/>
    <property type="evidence" value="ECO:0007669"/>
    <property type="project" value="TreeGrafter"/>
</dbReference>
<reference evidence="4 5" key="1">
    <citation type="submission" date="2018-12" db="EMBL/GenBank/DDBJ databases">
        <title>Genome sequence and assembly of Colletotrichum trifolii.</title>
        <authorList>
            <person name="Gan P."/>
            <person name="Shirasu K."/>
        </authorList>
    </citation>
    <scope>NUCLEOTIDE SEQUENCE [LARGE SCALE GENOMIC DNA]</scope>
    <source>
        <strain evidence="4 5">543-2</strain>
    </source>
</reference>
<dbReference type="Gene3D" id="3.90.1150.10">
    <property type="entry name" value="Aspartate Aminotransferase, domain 1"/>
    <property type="match status" value="1"/>
</dbReference>
<dbReference type="Gene3D" id="3.40.640.10">
    <property type="entry name" value="Type I PLP-dependent aspartate aminotransferase-like (Major domain)"/>
    <property type="match status" value="1"/>
</dbReference>
<proteinExistence type="predicted"/>
<dbReference type="InterPro" id="IPR004839">
    <property type="entry name" value="Aminotransferase_I/II_large"/>
</dbReference>
<comment type="caution">
    <text evidence="4">The sequence shown here is derived from an EMBL/GenBank/DDBJ whole genome shotgun (WGS) entry which is preliminary data.</text>
</comment>
<dbReference type="CDD" id="cd00609">
    <property type="entry name" value="AAT_like"/>
    <property type="match status" value="1"/>
</dbReference>
<dbReference type="AlphaFoldDB" id="A0A4R8QL18"/>
<dbReference type="GO" id="GO:0030170">
    <property type="term" value="F:pyridoxal phosphate binding"/>
    <property type="evidence" value="ECO:0007669"/>
    <property type="project" value="InterPro"/>
</dbReference>
<dbReference type="PANTHER" id="PTHR43795:SF39">
    <property type="entry name" value="AMINOTRANSFERASE CLASS I_CLASSII DOMAIN-CONTAINING PROTEIN"/>
    <property type="match status" value="1"/>
</dbReference>
<sequence>MLSPRAQKTASSLSRPWRCAPPQTYSPSNPSGLISFGSASNTLMLGPLSQFASSVPLPPDVFTYSYSTAGGSRLRSALASHINLTFRPHAPVTADHVRLASGATAVQHTLAFALASPGEGILTSRPVYGRFELDFGNEMGVGVVYADTTPETCFLPSVVDAFESALQESLRNGVRIRALIIVNPHNPLGRCYPRPTLLAIMRFCSKHEIHLISDEVYALSVFNGPDALPGFTSLLNIDPAAIIDPDLVHVEYGLAKDYAGSGLRLGALVSRNKKLHDAFSSVVRFHSPSGPSVAIAAAMFEDRKWHDEFIALSRQRIGKAYDFATKGLRGLGVKYVEANAGFFVYMDLSPWLPPQEFGTDVEREFALAKRLVEAGVFLHPGEEHSIEPGRFRLVYTQDEETVGEGLRRIGEALKTTW</sequence>